<dbReference type="SUPFAM" id="SSF47699">
    <property type="entry name" value="Bifunctional inhibitor/lipid-transfer protein/seed storage 2S albumin"/>
    <property type="match status" value="1"/>
</dbReference>
<dbReference type="KEGG" id="jcu:105629304"/>
<feature type="signal peptide" evidence="1">
    <location>
        <begin position="1"/>
        <end position="20"/>
    </location>
</feature>
<evidence type="ECO:0000313" key="4">
    <source>
        <dbReference type="Proteomes" id="UP000027138"/>
    </source>
</evidence>
<dbReference type="SMART" id="SM00499">
    <property type="entry name" value="AAI"/>
    <property type="match status" value="1"/>
</dbReference>
<dbReference type="Pfam" id="PF14368">
    <property type="entry name" value="LTP_2"/>
    <property type="match status" value="1"/>
</dbReference>
<evidence type="ECO:0000259" key="2">
    <source>
        <dbReference type="SMART" id="SM00499"/>
    </source>
</evidence>
<dbReference type="PANTHER" id="PTHR33122">
    <property type="entry name" value="LIPID BINDING PROTEIN-RELATED"/>
    <property type="match status" value="1"/>
</dbReference>
<dbReference type="InterPro" id="IPR039265">
    <property type="entry name" value="DIR1-like"/>
</dbReference>
<keyword evidence="1" id="KW-0732">Signal</keyword>
<reference evidence="3 4" key="1">
    <citation type="journal article" date="2014" name="PLoS ONE">
        <title>Global Analysis of Gene Expression Profiles in Physic Nut (Jatropha curcas L.) Seedlings Exposed to Salt Stress.</title>
        <authorList>
            <person name="Zhang L."/>
            <person name="Zhang C."/>
            <person name="Wu P."/>
            <person name="Chen Y."/>
            <person name="Li M."/>
            <person name="Jiang H."/>
            <person name="Wu G."/>
        </authorList>
    </citation>
    <scope>NUCLEOTIDE SEQUENCE [LARGE SCALE GENOMIC DNA]</scope>
    <source>
        <strain evidence="4">cv. GZQX0401</strain>
        <tissue evidence="3">Young leaves</tissue>
    </source>
</reference>
<organism evidence="3 4">
    <name type="scientific">Jatropha curcas</name>
    <name type="common">Barbados nut</name>
    <dbReference type="NCBI Taxonomy" id="180498"/>
    <lineage>
        <taxon>Eukaryota</taxon>
        <taxon>Viridiplantae</taxon>
        <taxon>Streptophyta</taxon>
        <taxon>Embryophyta</taxon>
        <taxon>Tracheophyta</taxon>
        <taxon>Spermatophyta</taxon>
        <taxon>Magnoliopsida</taxon>
        <taxon>eudicotyledons</taxon>
        <taxon>Gunneridae</taxon>
        <taxon>Pentapetalae</taxon>
        <taxon>rosids</taxon>
        <taxon>fabids</taxon>
        <taxon>Malpighiales</taxon>
        <taxon>Euphorbiaceae</taxon>
        <taxon>Crotonoideae</taxon>
        <taxon>Jatropheae</taxon>
        <taxon>Jatropha</taxon>
    </lineage>
</organism>
<gene>
    <name evidence="3" type="ORF">JCGZ_23826</name>
</gene>
<feature type="domain" description="Bifunctional inhibitor/plant lipid transfer protein/seed storage helical" evidence="2">
    <location>
        <begin position="29"/>
        <end position="101"/>
    </location>
</feature>
<keyword evidence="4" id="KW-1185">Reference proteome</keyword>
<dbReference type="GO" id="GO:0009627">
    <property type="term" value="P:systemic acquired resistance"/>
    <property type="evidence" value="ECO:0007669"/>
    <property type="project" value="InterPro"/>
</dbReference>
<proteinExistence type="predicted"/>
<accession>A0A067LFK2</accession>
<feature type="chain" id="PRO_5001640435" description="Bifunctional inhibitor/plant lipid transfer protein/seed storage helical domain-containing protein" evidence="1">
    <location>
        <begin position="21"/>
        <end position="101"/>
    </location>
</feature>
<dbReference type="STRING" id="180498.A0A067LFK2"/>
<dbReference type="EMBL" id="KK914286">
    <property type="protein sequence ID" value="KDP42884.1"/>
    <property type="molecule type" value="Genomic_DNA"/>
</dbReference>
<dbReference type="Gene3D" id="1.10.110.10">
    <property type="entry name" value="Plant lipid-transfer and hydrophobic proteins"/>
    <property type="match status" value="1"/>
</dbReference>
<dbReference type="CDD" id="cd04660">
    <property type="entry name" value="nsLTP_like"/>
    <property type="match status" value="1"/>
</dbReference>
<dbReference type="OrthoDB" id="643149at2759"/>
<dbReference type="InterPro" id="IPR016140">
    <property type="entry name" value="Bifunc_inhib/LTP/seed_store"/>
</dbReference>
<dbReference type="PANTHER" id="PTHR33122:SF63">
    <property type="entry name" value="BIFUNCTIONAL INHIBITOR_PLANT LIPID TRANSFER PROTEIN_SEED STORAGE HELICAL DOMAIN-CONTAINING PROTEIN"/>
    <property type="match status" value="1"/>
</dbReference>
<dbReference type="Proteomes" id="UP000027138">
    <property type="component" value="Unassembled WGS sequence"/>
</dbReference>
<dbReference type="InterPro" id="IPR036312">
    <property type="entry name" value="Bifun_inhib/LTP/seed_sf"/>
</dbReference>
<name>A0A067LFK2_JATCU</name>
<evidence type="ECO:0000256" key="1">
    <source>
        <dbReference type="SAM" id="SignalP"/>
    </source>
</evidence>
<dbReference type="InterPro" id="IPR044741">
    <property type="entry name" value="NsLTP-like"/>
</dbReference>
<protein>
    <recommendedName>
        <fullName evidence="2">Bifunctional inhibitor/plant lipid transfer protein/seed storage helical domain-containing protein</fullName>
    </recommendedName>
</protein>
<evidence type="ECO:0000313" key="3">
    <source>
        <dbReference type="EMBL" id="KDP42884.1"/>
    </source>
</evidence>
<sequence length="101" mass="10704">MERVQKLLVIMLVMVAGIFSSSINGQSICNVSISGLTSCRPAVTPPNPAPPTSACCSALSHADLRCLCSYKNSTLLPSLGIDPKLALKLPEKCRLPHRAPC</sequence>
<dbReference type="AlphaFoldDB" id="A0A067LFK2"/>
<dbReference type="GO" id="GO:0005504">
    <property type="term" value="F:fatty acid binding"/>
    <property type="evidence" value="ECO:0007669"/>
    <property type="project" value="InterPro"/>
</dbReference>